<name>A0AAV4JTR3_9GAST</name>
<protein>
    <submittedName>
        <fullName evidence="1">Uncharacterized protein</fullName>
    </submittedName>
</protein>
<dbReference type="EMBL" id="BMAT01010395">
    <property type="protein sequence ID" value="GFS26174.1"/>
    <property type="molecule type" value="Genomic_DNA"/>
</dbReference>
<organism evidence="1 2">
    <name type="scientific">Elysia marginata</name>
    <dbReference type="NCBI Taxonomy" id="1093978"/>
    <lineage>
        <taxon>Eukaryota</taxon>
        <taxon>Metazoa</taxon>
        <taxon>Spiralia</taxon>
        <taxon>Lophotrochozoa</taxon>
        <taxon>Mollusca</taxon>
        <taxon>Gastropoda</taxon>
        <taxon>Heterobranchia</taxon>
        <taxon>Euthyneura</taxon>
        <taxon>Panpulmonata</taxon>
        <taxon>Sacoglossa</taxon>
        <taxon>Placobranchoidea</taxon>
        <taxon>Plakobranchidae</taxon>
        <taxon>Elysia</taxon>
    </lineage>
</organism>
<dbReference type="AlphaFoldDB" id="A0AAV4JTR3"/>
<accession>A0AAV4JTR3</accession>
<sequence length="219" mass="25602">MGKKLYTDLIALAEKILALKDDADIVILQRCARELYEYATLLNFLEIQYRSDINKWSEESDSSPKVEVAEELGSPEIEFETKDIEFEKVEKEKLPHSEKKAVKKPPATLKKKKTLDDLLEGYIEEPTFIKREMSSKPSVKELYSKTLDVPVAEKLKFIEKLFDNSIEEYLRVISQIQTMDDFKDAKKFIDEVVKPDYKYWAGEEKYEAKFLKAIRSRLV</sequence>
<evidence type="ECO:0000313" key="2">
    <source>
        <dbReference type="Proteomes" id="UP000762676"/>
    </source>
</evidence>
<gene>
    <name evidence="1" type="ORF">ElyMa_005205300</name>
</gene>
<reference evidence="1 2" key="1">
    <citation type="journal article" date="2021" name="Elife">
        <title>Chloroplast acquisition without the gene transfer in kleptoplastic sea slugs, Plakobranchus ocellatus.</title>
        <authorList>
            <person name="Maeda T."/>
            <person name="Takahashi S."/>
            <person name="Yoshida T."/>
            <person name="Shimamura S."/>
            <person name="Takaki Y."/>
            <person name="Nagai Y."/>
            <person name="Toyoda A."/>
            <person name="Suzuki Y."/>
            <person name="Arimoto A."/>
            <person name="Ishii H."/>
            <person name="Satoh N."/>
            <person name="Nishiyama T."/>
            <person name="Hasebe M."/>
            <person name="Maruyama T."/>
            <person name="Minagawa J."/>
            <person name="Obokata J."/>
            <person name="Shigenobu S."/>
        </authorList>
    </citation>
    <scope>NUCLEOTIDE SEQUENCE [LARGE SCALE GENOMIC DNA]</scope>
</reference>
<dbReference type="Proteomes" id="UP000762676">
    <property type="component" value="Unassembled WGS sequence"/>
</dbReference>
<evidence type="ECO:0000313" key="1">
    <source>
        <dbReference type="EMBL" id="GFS26174.1"/>
    </source>
</evidence>
<keyword evidence="2" id="KW-1185">Reference proteome</keyword>
<proteinExistence type="predicted"/>
<comment type="caution">
    <text evidence="1">The sequence shown here is derived from an EMBL/GenBank/DDBJ whole genome shotgun (WGS) entry which is preliminary data.</text>
</comment>